<comment type="function">
    <text evidence="2">Catalyzes the hydrolysis of 5-hydroxyisourate (HIU) to 2-oxo-4-hydroxy-4-carboxy-5-ureidoimidazoline (OHCU).</text>
</comment>
<gene>
    <name evidence="10" type="ORF">Pma05_49190</name>
</gene>
<proteinExistence type="inferred from homology"/>
<comment type="caution">
    <text evidence="10">The sequence shown here is derived from an EMBL/GenBank/DDBJ whole genome shotgun (WGS) entry which is preliminary data.</text>
</comment>
<keyword evidence="11" id="KW-1185">Reference proteome</keyword>
<evidence type="ECO:0000256" key="1">
    <source>
        <dbReference type="ARBA" id="ARBA00001043"/>
    </source>
</evidence>
<dbReference type="Proteomes" id="UP000621500">
    <property type="component" value="Unassembled WGS sequence"/>
</dbReference>
<feature type="region of interest" description="Disordered" evidence="8">
    <location>
        <begin position="40"/>
        <end position="59"/>
    </location>
</feature>
<dbReference type="InterPro" id="IPR023418">
    <property type="entry name" value="Thyroxine_BS"/>
</dbReference>
<dbReference type="InterPro" id="IPR014306">
    <property type="entry name" value="Hydroxyisourate_hydrolase"/>
</dbReference>
<comment type="similarity">
    <text evidence="3 7">Belongs to the transthyretin family. 5-hydroxyisourate hydrolase subfamily.</text>
</comment>
<dbReference type="SUPFAM" id="SSF49472">
    <property type="entry name" value="Transthyretin (synonym: prealbumin)"/>
    <property type="match status" value="1"/>
</dbReference>
<dbReference type="EC" id="3.5.2.17" evidence="7"/>
<name>A0ABQ4EUL5_9ACTN</name>
<evidence type="ECO:0000256" key="8">
    <source>
        <dbReference type="SAM" id="MobiDB-lite"/>
    </source>
</evidence>
<keyword evidence="6 7" id="KW-0378">Hydrolase</keyword>
<evidence type="ECO:0000313" key="11">
    <source>
        <dbReference type="Proteomes" id="UP000621500"/>
    </source>
</evidence>
<evidence type="ECO:0000256" key="2">
    <source>
        <dbReference type="ARBA" id="ARBA00002704"/>
    </source>
</evidence>
<evidence type="ECO:0000256" key="4">
    <source>
        <dbReference type="ARBA" id="ARBA00011881"/>
    </source>
</evidence>
<reference evidence="10 11" key="1">
    <citation type="submission" date="2021-01" db="EMBL/GenBank/DDBJ databases">
        <title>Whole genome shotgun sequence of Plantactinospora mayteni NBRC 109088.</title>
        <authorList>
            <person name="Komaki H."/>
            <person name="Tamura T."/>
        </authorList>
    </citation>
    <scope>NUCLEOTIDE SEQUENCE [LARGE SCALE GENOMIC DNA]</scope>
    <source>
        <strain evidence="10 11">NBRC 109088</strain>
    </source>
</reference>
<dbReference type="InterPro" id="IPR036817">
    <property type="entry name" value="Transthyretin/HIU_hydrolase_sf"/>
</dbReference>
<dbReference type="GO" id="GO:0016787">
    <property type="term" value="F:hydrolase activity"/>
    <property type="evidence" value="ECO:0007669"/>
    <property type="project" value="UniProtKB-KW"/>
</dbReference>
<dbReference type="EMBL" id="BONX01000034">
    <property type="protein sequence ID" value="GIG98346.1"/>
    <property type="molecule type" value="Genomic_DNA"/>
</dbReference>
<dbReference type="Gene3D" id="2.60.40.180">
    <property type="entry name" value="Transthyretin/hydroxyisourate hydrolase domain"/>
    <property type="match status" value="1"/>
</dbReference>
<evidence type="ECO:0000256" key="7">
    <source>
        <dbReference type="RuleBase" id="RU361270"/>
    </source>
</evidence>
<evidence type="ECO:0000313" key="10">
    <source>
        <dbReference type="EMBL" id="GIG98346.1"/>
    </source>
</evidence>
<evidence type="ECO:0000256" key="3">
    <source>
        <dbReference type="ARBA" id="ARBA00009850"/>
    </source>
</evidence>
<feature type="domain" description="Transthyretin/hydroxyisourate hydrolase" evidence="9">
    <location>
        <begin position="15"/>
        <end position="126"/>
    </location>
</feature>
<keyword evidence="5 7" id="KW-0659">Purine metabolism</keyword>
<dbReference type="CDD" id="cd05822">
    <property type="entry name" value="TLP_HIUase"/>
    <property type="match status" value="1"/>
</dbReference>
<evidence type="ECO:0000256" key="5">
    <source>
        <dbReference type="ARBA" id="ARBA00022631"/>
    </source>
</evidence>
<dbReference type="PANTHER" id="PTHR10395">
    <property type="entry name" value="URICASE AND TRANSTHYRETIN-RELATED"/>
    <property type="match status" value="1"/>
</dbReference>
<sequence>MTDDRATAPDGLIRISTHVLDTVRGEPAADIPVRLDRRDSGGWTPVAHGRTDSDGRLTGWTPLPDRLPLRGWQAGGYRLVFQVERHYPPGTAFFPEIVVAFQVTEPDRHHHVPLLLSPYGYTTYRGS</sequence>
<comment type="catalytic activity">
    <reaction evidence="1 7">
        <text>5-hydroxyisourate + H2O = 5-hydroxy-2-oxo-4-ureido-2,5-dihydro-1H-imidazole-5-carboxylate + H(+)</text>
        <dbReference type="Rhea" id="RHEA:23736"/>
        <dbReference type="ChEBI" id="CHEBI:15377"/>
        <dbReference type="ChEBI" id="CHEBI:15378"/>
        <dbReference type="ChEBI" id="CHEBI:18072"/>
        <dbReference type="ChEBI" id="CHEBI:58639"/>
        <dbReference type="EC" id="3.5.2.17"/>
    </reaction>
</comment>
<evidence type="ECO:0000259" key="9">
    <source>
        <dbReference type="Pfam" id="PF00576"/>
    </source>
</evidence>
<dbReference type="PANTHER" id="PTHR10395:SF7">
    <property type="entry name" value="5-HYDROXYISOURATE HYDROLASE"/>
    <property type="match status" value="1"/>
</dbReference>
<dbReference type="RefSeq" id="WP_203859786.1">
    <property type="nucleotide sequence ID" value="NZ_BAAAZQ010000017.1"/>
</dbReference>
<comment type="subunit">
    <text evidence="4 7">Homotetramer.</text>
</comment>
<dbReference type="PROSITE" id="PS00768">
    <property type="entry name" value="TRANSTHYRETIN_1"/>
    <property type="match status" value="1"/>
</dbReference>
<organism evidence="10 11">
    <name type="scientific">Plantactinospora mayteni</name>
    <dbReference type="NCBI Taxonomy" id="566021"/>
    <lineage>
        <taxon>Bacteria</taxon>
        <taxon>Bacillati</taxon>
        <taxon>Actinomycetota</taxon>
        <taxon>Actinomycetes</taxon>
        <taxon>Micromonosporales</taxon>
        <taxon>Micromonosporaceae</taxon>
        <taxon>Plantactinospora</taxon>
    </lineage>
</organism>
<evidence type="ECO:0000256" key="6">
    <source>
        <dbReference type="ARBA" id="ARBA00022801"/>
    </source>
</evidence>
<accession>A0ABQ4EUL5</accession>
<dbReference type="Pfam" id="PF00576">
    <property type="entry name" value="Transthyretin"/>
    <property type="match status" value="1"/>
</dbReference>
<dbReference type="NCBIfam" id="TIGR02962">
    <property type="entry name" value="hdxy_isourate"/>
    <property type="match status" value="1"/>
</dbReference>
<protein>
    <recommendedName>
        <fullName evidence="7">5-hydroxyisourate hydrolase</fullName>
        <shortName evidence="7">HIU hydrolase</shortName>
        <shortName evidence="7">HIUHase</shortName>
        <ecNumber evidence="7">3.5.2.17</ecNumber>
    </recommendedName>
</protein>
<dbReference type="InterPro" id="IPR023416">
    <property type="entry name" value="Transthyretin/HIU_hydrolase_d"/>
</dbReference>